<dbReference type="InterPro" id="IPR036794">
    <property type="entry name" value="ATP_F1_dsu/esu_C_sf"/>
</dbReference>
<dbReference type="NCBIfam" id="TIGR01216">
    <property type="entry name" value="ATP_synt_epsi"/>
    <property type="match status" value="1"/>
</dbReference>
<evidence type="ECO:0000256" key="9">
    <source>
        <dbReference type="RuleBase" id="RU003656"/>
    </source>
</evidence>
<evidence type="ECO:0000259" key="10">
    <source>
        <dbReference type="Pfam" id="PF00401"/>
    </source>
</evidence>
<dbReference type="Pfam" id="PF00401">
    <property type="entry name" value="ATP-synt_DE"/>
    <property type="match status" value="1"/>
</dbReference>
<comment type="function">
    <text evidence="8">Produces ATP from ADP in the presence of a proton gradient across the membrane.</text>
</comment>
<dbReference type="Pfam" id="PF02823">
    <property type="entry name" value="ATP-synt_DE_N"/>
    <property type="match status" value="1"/>
</dbReference>
<dbReference type="GO" id="GO:0045259">
    <property type="term" value="C:proton-transporting ATP synthase complex"/>
    <property type="evidence" value="ECO:0007669"/>
    <property type="project" value="UniProtKB-KW"/>
</dbReference>
<evidence type="ECO:0000313" key="12">
    <source>
        <dbReference type="EMBL" id="MBO8462519.1"/>
    </source>
</evidence>
<comment type="similarity">
    <text evidence="2 8 9">Belongs to the ATPase epsilon chain family.</text>
</comment>
<organism evidence="12 13">
    <name type="scientific">Candidatus Scybalomonas excrementavium</name>
    <dbReference type="NCBI Taxonomy" id="2840943"/>
    <lineage>
        <taxon>Bacteria</taxon>
        <taxon>Bacillati</taxon>
        <taxon>Bacillota</taxon>
        <taxon>Clostridia</taxon>
        <taxon>Lachnospirales</taxon>
        <taxon>Lachnospiraceae</taxon>
        <taxon>Lachnospiraceae incertae sedis</taxon>
        <taxon>Candidatus Scybalomonas</taxon>
    </lineage>
</organism>
<dbReference type="PANTHER" id="PTHR13822:SF10">
    <property type="entry name" value="ATP SYNTHASE EPSILON CHAIN, CHLOROPLASTIC"/>
    <property type="match status" value="1"/>
</dbReference>
<feature type="domain" description="ATP synthase F1 complex delta/epsilon subunit N-terminal" evidence="11">
    <location>
        <begin position="6"/>
        <end position="84"/>
    </location>
</feature>
<reference evidence="12" key="2">
    <citation type="journal article" date="2021" name="PeerJ">
        <title>Extensive microbial diversity within the chicken gut microbiome revealed by metagenomics and culture.</title>
        <authorList>
            <person name="Gilroy R."/>
            <person name="Ravi A."/>
            <person name="Getino M."/>
            <person name="Pursley I."/>
            <person name="Horton D.L."/>
            <person name="Alikhan N.F."/>
            <person name="Baker D."/>
            <person name="Gharbi K."/>
            <person name="Hall N."/>
            <person name="Watson M."/>
            <person name="Adriaenssens E.M."/>
            <person name="Foster-Nyarko E."/>
            <person name="Jarju S."/>
            <person name="Secka A."/>
            <person name="Antonio M."/>
            <person name="Oren A."/>
            <person name="Chaudhuri R.R."/>
            <person name="La Ragione R."/>
            <person name="Hildebrand F."/>
            <person name="Pallen M.J."/>
        </authorList>
    </citation>
    <scope>NUCLEOTIDE SEQUENCE</scope>
    <source>
        <strain evidence="12">E3-2379</strain>
    </source>
</reference>
<dbReference type="InterPro" id="IPR020546">
    <property type="entry name" value="ATP_synth_F1_dsu/esu_N"/>
</dbReference>
<dbReference type="AlphaFoldDB" id="A0A9D9HZM9"/>
<keyword evidence="6 8" id="KW-0139">CF(1)</keyword>
<evidence type="ECO:0000256" key="3">
    <source>
        <dbReference type="ARBA" id="ARBA00022448"/>
    </source>
</evidence>
<dbReference type="GO" id="GO:0046933">
    <property type="term" value="F:proton-transporting ATP synthase activity, rotational mechanism"/>
    <property type="evidence" value="ECO:0007669"/>
    <property type="project" value="UniProtKB-UniRule"/>
</dbReference>
<dbReference type="EMBL" id="JADIML010000030">
    <property type="protein sequence ID" value="MBO8462519.1"/>
    <property type="molecule type" value="Genomic_DNA"/>
</dbReference>
<dbReference type="CDD" id="cd12152">
    <property type="entry name" value="F1-ATPase_delta"/>
    <property type="match status" value="1"/>
</dbReference>
<gene>
    <name evidence="8 12" type="primary">atpC</name>
    <name evidence="12" type="ORF">IAC13_01145</name>
</gene>
<keyword evidence="5 8" id="KW-0472">Membrane</keyword>
<keyword evidence="3 8" id="KW-0813">Transport</keyword>
<keyword evidence="7 8" id="KW-0066">ATP synthesis</keyword>
<dbReference type="Proteomes" id="UP000823618">
    <property type="component" value="Unassembled WGS sequence"/>
</dbReference>
<evidence type="ECO:0000256" key="1">
    <source>
        <dbReference type="ARBA" id="ARBA00004202"/>
    </source>
</evidence>
<evidence type="ECO:0000259" key="11">
    <source>
        <dbReference type="Pfam" id="PF02823"/>
    </source>
</evidence>
<protein>
    <recommendedName>
        <fullName evidence="8">ATP synthase epsilon chain</fullName>
    </recommendedName>
    <alternativeName>
        <fullName evidence="8">ATP synthase F1 sector epsilon subunit</fullName>
    </alternativeName>
    <alternativeName>
        <fullName evidence="8">F-ATPase epsilon subunit</fullName>
    </alternativeName>
</protein>
<dbReference type="GO" id="GO:0005524">
    <property type="term" value="F:ATP binding"/>
    <property type="evidence" value="ECO:0007669"/>
    <property type="project" value="UniProtKB-UniRule"/>
</dbReference>
<sequence>MSGFGLKIIATNRVFYNGRAKFIVLPQSDGEIAVMAGHEDAMIAIVPGELRYQTEDSDEWHFAAVSGGFAQVINNRVTVLVLTAETPEEIDERRAMEAKEIAQEQLRQKMSQHQYYRTQASLSRAMSRLKVKDHSINH</sequence>
<keyword evidence="4 8" id="KW-0406">Ion transport</keyword>
<dbReference type="HAMAP" id="MF_00530">
    <property type="entry name" value="ATP_synth_epsil_bac"/>
    <property type="match status" value="1"/>
</dbReference>
<dbReference type="SUPFAM" id="SSF51344">
    <property type="entry name" value="Epsilon subunit of F1F0-ATP synthase N-terminal domain"/>
    <property type="match status" value="1"/>
</dbReference>
<evidence type="ECO:0000256" key="6">
    <source>
        <dbReference type="ARBA" id="ARBA00023196"/>
    </source>
</evidence>
<comment type="subunit">
    <text evidence="8 9">F-type ATPases have 2 components, CF(1) - the catalytic core - and CF(0) - the membrane proton channel. CF(1) has five subunits: alpha(3), beta(3), gamma(1), delta(1), epsilon(1). CF(0) has three main subunits: a, b and c.</text>
</comment>
<comment type="subcellular location">
    <subcellularLocation>
        <location evidence="1 8">Cell membrane</location>
        <topology evidence="1 8">Peripheral membrane protein</topology>
    </subcellularLocation>
</comment>
<dbReference type="Gene3D" id="2.60.15.10">
    <property type="entry name" value="F0F1 ATP synthase delta/epsilon subunit, N-terminal"/>
    <property type="match status" value="1"/>
</dbReference>
<comment type="caution">
    <text evidence="12">The sequence shown here is derived from an EMBL/GenBank/DDBJ whole genome shotgun (WGS) entry which is preliminary data.</text>
</comment>
<dbReference type="Gene3D" id="1.20.5.440">
    <property type="entry name" value="ATP synthase delta/epsilon subunit, C-terminal domain"/>
    <property type="match status" value="1"/>
</dbReference>
<evidence type="ECO:0000256" key="5">
    <source>
        <dbReference type="ARBA" id="ARBA00023136"/>
    </source>
</evidence>
<evidence type="ECO:0000313" key="13">
    <source>
        <dbReference type="Proteomes" id="UP000823618"/>
    </source>
</evidence>
<proteinExistence type="inferred from homology"/>
<dbReference type="GO" id="GO:0005886">
    <property type="term" value="C:plasma membrane"/>
    <property type="evidence" value="ECO:0007669"/>
    <property type="project" value="UniProtKB-SubCell"/>
</dbReference>
<reference evidence="12" key="1">
    <citation type="submission" date="2020-10" db="EMBL/GenBank/DDBJ databases">
        <authorList>
            <person name="Gilroy R."/>
        </authorList>
    </citation>
    <scope>NUCLEOTIDE SEQUENCE</scope>
    <source>
        <strain evidence="12">E3-2379</strain>
    </source>
</reference>
<dbReference type="InterPro" id="IPR036771">
    <property type="entry name" value="ATPsynth_dsu/esu_N"/>
</dbReference>
<keyword evidence="8" id="KW-0375">Hydrogen ion transport</keyword>
<dbReference type="InterPro" id="IPR001469">
    <property type="entry name" value="ATP_synth_F1_dsu/esu"/>
</dbReference>
<keyword evidence="8" id="KW-1003">Cell membrane</keyword>
<dbReference type="InterPro" id="IPR020547">
    <property type="entry name" value="ATP_synth_F1_esu_C"/>
</dbReference>
<evidence type="ECO:0000256" key="4">
    <source>
        <dbReference type="ARBA" id="ARBA00023065"/>
    </source>
</evidence>
<evidence type="ECO:0000256" key="8">
    <source>
        <dbReference type="HAMAP-Rule" id="MF_00530"/>
    </source>
</evidence>
<name>A0A9D9HZM9_9FIRM</name>
<evidence type="ECO:0000256" key="7">
    <source>
        <dbReference type="ARBA" id="ARBA00023310"/>
    </source>
</evidence>
<dbReference type="SUPFAM" id="SSF46604">
    <property type="entry name" value="Epsilon subunit of F1F0-ATP synthase C-terminal domain"/>
    <property type="match status" value="1"/>
</dbReference>
<evidence type="ECO:0000256" key="2">
    <source>
        <dbReference type="ARBA" id="ARBA00005712"/>
    </source>
</evidence>
<accession>A0A9D9HZM9</accession>
<dbReference type="PANTHER" id="PTHR13822">
    <property type="entry name" value="ATP SYNTHASE DELTA/EPSILON CHAIN"/>
    <property type="match status" value="1"/>
</dbReference>
<feature type="domain" description="ATP synthase epsilon subunit C-terminal" evidence="10">
    <location>
        <begin position="88"/>
        <end position="131"/>
    </location>
</feature>